<keyword evidence="1" id="KW-0472">Membrane</keyword>
<gene>
    <name evidence="2" type="ORF">D1627_09305</name>
</gene>
<evidence type="ECO:0000256" key="1">
    <source>
        <dbReference type="SAM" id="Phobius"/>
    </source>
</evidence>
<protein>
    <submittedName>
        <fullName evidence="2">Uncharacterized protein</fullName>
    </submittedName>
</protein>
<feature type="transmembrane region" description="Helical" evidence="1">
    <location>
        <begin position="21"/>
        <end position="41"/>
    </location>
</feature>
<proteinExistence type="predicted"/>
<evidence type="ECO:0000313" key="3">
    <source>
        <dbReference type="Proteomes" id="UP000266005"/>
    </source>
</evidence>
<dbReference type="EMBL" id="QWGE01000003">
    <property type="protein sequence ID" value="RIJ37326.1"/>
    <property type="molecule type" value="Genomic_DNA"/>
</dbReference>
<dbReference type="Proteomes" id="UP000266005">
    <property type="component" value="Unassembled WGS sequence"/>
</dbReference>
<name>A0A399S003_9BACT</name>
<evidence type="ECO:0000313" key="2">
    <source>
        <dbReference type="EMBL" id="RIJ37326.1"/>
    </source>
</evidence>
<organism evidence="2 3">
    <name type="scientific">Pontibacter oryzae</name>
    <dbReference type="NCBI Taxonomy" id="2304593"/>
    <lineage>
        <taxon>Bacteria</taxon>
        <taxon>Pseudomonadati</taxon>
        <taxon>Bacteroidota</taxon>
        <taxon>Cytophagia</taxon>
        <taxon>Cytophagales</taxon>
        <taxon>Hymenobacteraceae</taxon>
        <taxon>Pontibacter</taxon>
    </lineage>
</organism>
<dbReference type="AlphaFoldDB" id="A0A399S003"/>
<keyword evidence="3" id="KW-1185">Reference proteome</keyword>
<sequence>MYITPFDNFIFNTFHNKGQAFARRLLIVVNLLMVTDCWLMIVNCWMVELLDCWLLIAGKKNLPLSHTFLTSQPSNFLTSLPPNLSNSLTL</sequence>
<comment type="caution">
    <text evidence="2">The sequence shown here is derived from an EMBL/GenBank/DDBJ whole genome shotgun (WGS) entry which is preliminary data.</text>
</comment>
<accession>A0A399S003</accession>
<keyword evidence="1" id="KW-0812">Transmembrane</keyword>
<keyword evidence="1" id="KW-1133">Transmembrane helix</keyword>
<reference evidence="3" key="1">
    <citation type="submission" date="2018-08" db="EMBL/GenBank/DDBJ databases">
        <title>Mucilaginibacter sp. MYSH2.</title>
        <authorList>
            <person name="Seo T."/>
        </authorList>
    </citation>
    <scope>NUCLEOTIDE SEQUENCE [LARGE SCALE GENOMIC DNA]</scope>
    <source>
        <strain evidence="3">KIRAN</strain>
    </source>
</reference>